<proteinExistence type="predicted"/>
<evidence type="ECO:0000313" key="2">
    <source>
        <dbReference type="EMBL" id="KAJ7364584.1"/>
    </source>
</evidence>
<name>A0AAD7F4I2_9AGAR</name>
<sequence length="139" mass="14623">MILAAPLSAVLHLCLLLATGAHTLDRTTEQGEAAVASLCLLFPSPGLSPAPFLTSFRLDSSAECTPYYYLPVAATVAAGQFLPIWTGITSLPADDAETRFLAINGSVPAISSKGTLAGAFSNFTSSYPLSDPDCQWTYY</sequence>
<organism evidence="2 3">
    <name type="scientific">Mycena albidolilacea</name>
    <dbReference type="NCBI Taxonomy" id="1033008"/>
    <lineage>
        <taxon>Eukaryota</taxon>
        <taxon>Fungi</taxon>
        <taxon>Dikarya</taxon>
        <taxon>Basidiomycota</taxon>
        <taxon>Agaricomycotina</taxon>
        <taxon>Agaricomycetes</taxon>
        <taxon>Agaricomycetidae</taxon>
        <taxon>Agaricales</taxon>
        <taxon>Marasmiineae</taxon>
        <taxon>Mycenaceae</taxon>
        <taxon>Mycena</taxon>
    </lineage>
</organism>
<evidence type="ECO:0000313" key="3">
    <source>
        <dbReference type="Proteomes" id="UP001218218"/>
    </source>
</evidence>
<dbReference type="EMBL" id="JARIHO010000003">
    <property type="protein sequence ID" value="KAJ7364584.1"/>
    <property type="molecule type" value="Genomic_DNA"/>
</dbReference>
<keyword evidence="3" id="KW-1185">Reference proteome</keyword>
<feature type="signal peptide" evidence="1">
    <location>
        <begin position="1"/>
        <end position="23"/>
    </location>
</feature>
<keyword evidence="1" id="KW-0732">Signal</keyword>
<gene>
    <name evidence="2" type="ORF">DFH08DRAFT_950157</name>
</gene>
<evidence type="ECO:0000256" key="1">
    <source>
        <dbReference type="SAM" id="SignalP"/>
    </source>
</evidence>
<accession>A0AAD7F4I2</accession>
<feature type="chain" id="PRO_5041937809" evidence="1">
    <location>
        <begin position="24"/>
        <end position="139"/>
    </location>
</feature>
<dbReference type="AlphaFoldDB" id="A0AAD7F4I2"/>
<comment type="caution">
    <text evidence="2">The sequence shown here is derived from an EMBL/GenBank/DDBJ whole genome shotgun (WGS) entry which is preliminary data.</text>
</comment>
<protein>
    <submittedName>
        <fullName evidence="2">Uncharacterized protein</fullName>
    </submittedName>
</protein>
<dbReference type="Proteomes" id="UP001218218">
    <property type="component" value="Unassembled WGS sequence"/>
</dbReference>
<reference evidence="2" key="1">
    <citation type="submission" date="2023-03" db="EMBL/GenBank/DDBJ databases">
        <title>Massive genome expansion in bonnet fungi (Mycena s.s.) driven by repeated elements and novel gene families across ecological guilds.</title>
        <authorList>
            <consortium name="Lawrence Berkeley National Laboratory"/>
            <person name="Harder C.B."/>
            <person name="Miyauchi S."/>
            <person name="Viragh M."/>
            <person name="Kuo A."/>
            <person name="Thoen E."/>
            <person name="Andreopoulos B."/>
            <person name="Lu D."/>
            <person name="Skrede I."/>
            <person name="Drula E."/>
            <person name="Henrissat B."/>
            <person name="Morin E."/>
            <person name="Kohler A."/>
            <person name="Barry K."/>
            <person name="LaButti K."/>
            <person name="Morin E."/>
            <person name="Salamov A."/>
            <person name="Lipzen A."/>
            <person name="Mereny Z."/>
            <person name="Hegedus B."/>
            <person name="Baldrian P."/>
            <person name="Stursova M."/>
            <person name="Weitz H."/>
            <person name="Taylor A."/>
            <person name="Grigoriev I.V."/>
            <person name="Nagy L.G."/>
            <person name="Martin F."/>
            <person name="Kauserud H."/>
        </authorList>
    </citation>
    <scope>NUCLEOTIDE SEQUENCE</scope>
    <source>
        <strain evidence="2">CBHHK002</strain>
    </source>
</reference>